<name>A0AAV2H443_LYMST</name>
<sequence>MSGWSKERRDTMGLMSWMVLLTLGLLSLHLAESQLCNGANAGAYPHPSDCTKYILCVAGESFERTCATGNYFDSKRNACMFPNNDSTCANGVLPAFVASVQPNFCAQNHWVDGIHPHPQTCRMYIVCSNSMPTFISCPNGQLFDPNDKTCVSAQVARPCNDAPINENLESVCTTARADILFLLDSSSSMSYQDFALQRRFVINVTNSFPVGADNVHFSVMVFSNDAQIKIPFSAQQTNVGLASNIDSISYVGSSTFTHTALDLARTFGFSAANGARPGTKKIAIVLTDGLSNNTALTLNAAGQLRQTGVHVLAVGVGRFDRTELEGIATRIGDVFYRDSFDLLHELNGEITSNVCNEERRLGTNVIRGQTYNNGIIHSNSCRFGLFNSFILAAVIPFCHNNESYADVIIVMDSSESIGYNNWRKQLDFAASLTSNFRIGPNDMRFAAISYGTVVHKLFDLKSYSLASTIGGAIKLATYQAESTNTASALKYITDQGMFNLGAGARSGATKIVIIMTDGQSNNPADTQVEASNLIAQGVHMIAIGIGNAVDFREIIAMSSSDADRFHSPGYEVLYRLEAEVKNRTCNSKSMSPKRTLFHTISVQEKWDRSV</sequence>
<dbReference type="SMART" id="SM00494">
    <property type="entry name" value="ChtBD2"/>
    <property type="match status" value="2"/>
</dbReference>
<dbReference type="PROSITE" id="PS50940">
    <property type="entry name" value="CHIT_BIND_II"/>
    <property type="match status" value="2"/>
</dbReference>
<protein>
    <submittedName>
        <fullName evidence="4">Uncharacterized protein</fullName>
    </submittedName>
</protein>
<keyword evidence="1" id="KW-0732">Signal</keyword>
<evidence type="ECO:0000313" key="5">
    <source>
        <dbReference type="Proteomes" id="UP001497497"/>
    </source>
</evidence>
<feature type="domain" description="Chitin-binding type-2" evidence="3">
    <location>
        <begin position="102"/>
        <end position="161"/>
    </location>
</feature>
<dbReference type="AlphaFoldDB" id="A0AAV2H443"/>
<feature type="domain" description="VWFA" evidence="2">
    <location>
        <begin position="178"/>
        <end position="350"/>
    </location>
</feature>
<feature type="domain" description="Chitin-binding type-2" evidence="3">
    <location>
        <begin position="33"/>
        <end position="90"/>
    </location>
</feature>
<evidence type="ECO:0000256" key="1">
    <source>
        <dbReference type="SAM" id="SignalP"/>
    </source>
</evidence>
<dbReference type="PANTHER" id="PTHR24020:SF20">
    <property type="entry name" value="PH DOMAIN-CONTAINING PROTEIN"/>
    <property type="match status" value="1"/>
</dbReference>
<dbReference type="Pfam" id="PF00092">
    <property type="entry name" value="VWA"/>
    <property type="match status" value="2"/>
</dbReference>
<gene>
    <name evidence="4" type="ORF">GSLYS_00002606001</name>
</gene>
<evidence type="ECO:0000259" key="3">
    <source>
        <dbReference type="PROSITE" id="PS50940"/>
    </source>
</evidence>
<dbReference type="EMBL" id="CAXITT010000032">
    <property type="protein sequence ID" value="CAL1528436.1"/>
    <property type="molecule type" value="Genomic_DNA"/>
</dbReference>
<dbReference type="GO" id="GO:0008061">
    <property type="term" value="F:chitin binding"/>
    <property type="evidence" value="ECO:0007669"/>
    <property type="project" value="InterPro"/>
</dbReference>
<dbReference type="PANTHER" id="PTHR24020">
    <property type="entry name" value="COLLAGEN ALPHA"/>
    <property type="match status" value="1"/>
</dbReference>
<organism evidence="4 5">
    <name type="scientific">Lymnaea stagnalis</name>
    <name type="common">Great pond snail</name>
    <name type="synonym">Helix stagnalis</name>
    <dbReference type="NCBI Taxonomy" id="6523"/>
    <lineage>
        <taxon>Eukaryota</taxon>
        <taxon>Metazoa</taxon>
        <taxon>Spiralia</taxon>
        <taxon>Lophotrochozoa</taxon>
        <taxon>Mollusca</taxon>
        <taxon>Gastropoda</taxon>
        <taxon>Heterobranchia</taxon>
        <taxon>Euthyneura</taxon>
        <taxon>Panpulmonata</taxon>
        <taxon>Hygrophila</taxon>
        <taxon>Lymnaeoidea</taxon>
        <taxon>Lymnaeidae</taxon>
        <taxon>Lymnaea</taxon>
    </lineage>
</organism>
<feature type="signal peptide" evidence="1">
    <location>
        <begin position="1"/>
        <end position="33"/>
    </location>
</feature>
<dbReference type="InterPro" id="IPR002035">
    <property type="entry name" value="VWF_A"/>
</dbReference>
<dbReference type="GO" id="GO:0005576">
    <property type="term" value="C:extracellular region"/>
    <property type="evidence" value="ECO:0007669"/>
    <property type="project" value="InterPro"/>
</dbReference>
<dbReference type="PRINTS" id="PR00453">
    <property type="entry name" value="VWFADOMAIN"/>
</dbReference>
<keyword evidence="5" id="KW-1185">Reference proteome</keyword>
<evidence type="ECO:0000259" key="2">
    <source>
        <dbReference type="PROSITE" id="PS50234"/>
    </source>
</evidence>
<dbReference type="SUPFAM" id="SSF57625">
    <property type="entry name" value="Invertebrate chitin-binding proteins"/>
    <property type="match status" value="2"/>
</dbReference>
<dbReference type="SUPFAM" id="SSF53300">
    <property type="entry name" value="vWA-like"/>
    <property type="match status" value="2"/>
</dbReference>
<dbReference type="InterPro" id="IPR036465">
    <property type="entry name" value="vWFA_dom_sf"/>
</dbReference>
<dbReference type="CDD" id="cd01450">
    <property type="entry name" value="vWFA_subfamily_ECM"/>
    <property type="match status" value="1"/>
</dbReference>
<dbReference type="Gene3D" id="3.40.50.410">
    <property type="entry name" value="von Willebrand factor, type A domain"/>
    <property type="match status" value="2"/>
</dbReference>
<accession>A0AAV2H443</accession>
<dbReference type="PROSITE" id="PS50234">
    <property type="entry name" value="VWFA"/>
    <property type="match status" value="2"/>
</dbReference>
<dbReference type="SMART" id="SM00327">
    <property type="entry name" value="VWA"/>
    <property type="match status" value="2"/>
</dbReference>
<reference evidence="4 5" key="1">
    <citation type="submission" date="2024-04" db="EMBL/GenBank/DDBJ databases">
        <authorList>
            <consortium name="Genoscope - CEA"/>
            <person name="William W."/>
        </authorList>
    </citation>
    <scope>NUCLEOTIDE SEQUENCE [LARGE SCALE GENOMIC DNA]</scope>
</reference>
<dbReference type="Pfam" id="PF01607">
    <property type="entry name" value="CBM_14"/>
    <property type="match status" value="2"/>
</dbReference>
<dbReference type="InterPro" id="IPR002557">
    <property type="entry name" value="Chitin-bd_dom"/>
</dbReference>
<dbReference type="Proteomes" id="UP001497497">
    <property type="component" value="Unassembled WGS sequence"/>
</dbReference>
<dbReference type="InterPro" id="IPR050525">
    <property type="entry name" value="ECM_Assembly_Org"/>
</dbReference>
<evidence type="ECO:0000313" key="4">
    <source>
        <dbReference type="EMBL" id="CAL1528436.1"/>
    </source>
</evidence>
<feature type="domain" description="VWFA" evidence="2">
    <location>
        <begin position="406"/>
        <end position="580"/>
    </location>
</feature>
<dbReference type="InterPro" id="IPR036508">
    <property type="entry name" value="Chitin-bd_dom_sf"/>
</dbReference>
<proteinExistence type="predicted"/>
<dbReference type="Gene3D" id="2.170.140.10">
    <property type="entry name" value="Chitin binding domain"/>
    <property type="match status" value="2"/>
</dbReference>
<feature type="chain" id="PRO_5043337526" evidence="1">
    <location>
        <begin position="34"/>
        <end position="610"/>
    </location>
</feature>
<comment type="caution">
    <text evidence="4">The sequence shown here is derived from an EMBL/GenBank/DDBJ whole genome shotgun (WGS) entry which is preliminary data.</text>
</comment>